<evidence type="ECO:0000313" key="2">
    <source>
        <dbReference type="EMBL" id="KAF1692067.1"/>
    </source>
</evidence>
<keyword evidence="3" id="KW-1185">Reference proteome</keyword>
<organism evidence="2 3">
    <name type="scientific">Pseudoxanthomonas daejeonensis</name>
    <dbReference type="NCBI Taxonomy" id="266062"/>
    <lineage>
        <taxon>Bacteria</taxon>
        <taxon>Pseudomonadati</taxon>
        <taxon>Pseudomonadota</taxon>
        <taxon>Gammaproteobacteria</taxon>
        <taxon>Lysobacterales</taxon>
        <taxon>Lysobacteraceae</taxon>
        <taxon>Pseudoxanthomonas</taxon>
    </lineage>
</organism>
<feature type="region of interest" description="Disordered" evidence="1">
    <location>
        <begin position="106"/>
        <end position="126"/>
    </location>
</feature>
<evidence type="ECO:0008006" key="4">
    <source>
        <dbReference type="Google" id="ProtNLM"/>
    </source>
</evidence>
<dbReference type="RefSeq" id="WP_162411441.1">
    <property type="nucleotide sequence ID" value="NZ_CP093331.1"/>
</dbReference>
<protein>
    <recommendedName>
        <fullName evidence="4">DUF2946 domain-containing protein</fullName>
    </recommendedName>
</protein>
<gene>
    <name evidence="2" type="ORF">CSC65_15105</name>
</gene>
<evidence type="ECO:0000313" key="3">
    <source>
        <dbReference type="Proteomes" id="UP000788419"/>
    </source>
</evidence>
<accession>A0ABQ6Z3F8</accession>
<proteinExistence type="predicted"/>
<evidence type="ECO:0000256" key="1">
    <source>
        <dbReference type="SAM" id="MobiDB-lite"/>
    </source>
</evidence>
<dbReference type="EMBL" id="PDWN01000018">
    <property type="protein sequence ID" value="KAF1692067.1"/>
    <property type="molecule type" value="Genomic_DNA"/>
</dbReference>
<comment type="caution">
    <text evidence="2">The sequence shown here is derived from an EMBL/GenBank/DDBJ whole genome shotgun (WGS) entry which is preliminary data.</text>
</comment>
<dbReference type="Proteomes" id="UP000788419">
    <property type="component" value="Unassembled WGS sequence"/>
</dbReference>
<sequence>MSRVFGPRRLSFLRTSVMLAFALGLFWQSMLGSLGEIHEAVEHASTAATHEAGVESHEAPAHGNPADDGLHLALHYAHCCGQAAGLADPGITCAAVAPQSVQPRTLASVRTPASHLSGPFRPPIRA</sequence>
<reference evidence="2 3" key="1">
    <citation type="submission" date="2017-10" db="EMBL/GenBank/DDBJ databases">
        <title>Whole genome sequencing of members of genus Pseudoxanthomonas.</title>
        <authorList>
            <person name="Kumar S."/>
            <person name="Bansal K."/>
            <person name="Kaur A."/>
            <person name="Patil P."/>
            <person name="Sharma S."/>
            <person name="Patil P.B."/>
        </authorList>
    </citation>
    <scope>NUCLEOTIDE SEQUENCE [LARGE SCALE GENOMIC DNA]</scope>
    <source>
        <strain evidence="2 3">DSM 17801</strain>
    </source>
</reference>
<name>A0ABQ6Z3F8_9GAMM</name>